<organism evidence="2 3">
    <name type="scientific">Aldrovandia affinis</name>
    <dbReference type="NCBI Taxonomy" id="143900"/>
    <lineage>
        <taxon>Eukaryota</taxon>
        <taxon>Metazoa</taxon>
        <taxon>Chordata</taxon>
        <taxon>Craniata</taxon>
        <taxon>Vertebrata</taxon>
        <taxon>Euteleostomi</taxon>
        <taxon>Actinopterygii</taxon>
        <taxon>Neopterygii</taxon>
        <taxon>Teleostei</taxon>
        <taxon>Notacanthiformes</taxon>
        <taxon>Halosauridae</taxon>
        <taxon>Aldrovandia</taxon>
    </lineage>
</organism>
<name>A0AAD7W851_9TELE</name>
<evidence type="ECO:0000256" key="1">
    <source>
        <dbReference type="SAM" id="MobiDB-lite"/>
    </source>
</evidence>
<feature type="region of interest" description="Disordered" evidence="1">
    <location>
        <begin position="1"/>
        <end position="24"/>
    </location>
</feature>
<evidence type="ECO:0000313" key="2">
    <source>
        <dbReference type="EMBL" id="KAJ8387387.1"/>
    </source>
</evidence>
<dbReference type="EMBL" id="JAINUG010000212">
    <property type="protein sequence ID" value="KAJ8387387.1"/>
    <property type="molecule type" value="Genomic_DNA"/>
</dbReference>
<accession>A0AAD7W851</accession>
<keyword evidence="3" id="KW-1185">Reference proteome</keyword>
<proteinExistence type="predicted"/>
<dbReference type="Proteomes" id="UP001221898">
    <property type="component" value="Unassembled WGS sequence"/>
</dbReference>
<gene>
    <name evidence="2" type="ORF">AAFF_G00157640</name>
</gene>
<evidence type="ECO:0000313" key="3">
    <source>
        <dbReference type="Proteomes" id="UP001221898"/>
    </source>
</evidence>
<sequence length="71" mass="7813">MPFVSSRSATVSRECERSSYTQSAPMSAPISLSYRRELAPGLARETPPFSQPSPFYHSTLPTLGLQGRLPK</sequence>
<feature type="compositionally biased region" description="Polar residues" evidence="1">
    <location>
        <begin position="1"/>
        <end position="11"/>
    </location>
</feature>
<comment type="caution">
    <text evidence="2">The sequence shown here is derived from an EMBL/GenBank/DDBJ whole genome shotgun (WGS) entry which is preliminary data.</text>
</comment>
<dbReference type="AlphaFoldDB" id="A0AAD7W851"/>
<reference evidence="2" key="1">
    <citation type="journal article" date="2023" name="Science">
        <title>Genome structures resolve the early diversification of teleost fishes.</title>
        <authorList>
            <person name="Parey E."/>
            <person name="Louis A."/>
            <person name="Montfort J."/>
            <person name="Bouchez O."/>
            <person name="Roques C."/>
            <person name="Iampietro C."/>
            <person name="Lluch J."/>
            <person name="Castinel A."/>
            <person name="Donnadieu C."/>
            <person name="Desvignes T."/>
            <person name="Floi Bucao C."/>
            <person name="Jouanno E."/>
            <person name="Wen M."/>
            <person name="Mejri S."/>
            <person name="Dirks R."/>
            <person name="Jansen H."/>
            <person name="Henkel C."/>
            <person name="Chen W.J."/>
            <person name="Zahm M."/>
            <person name="Cabau C."/>
            <person name="Klopp C."/>
            <person name="Thompson A.W."/>
            <person name="Robinson-Rechavi M."/>
            <person name="Braasch I."/>
            <person name="Lecointre G."/>
            <person name="Bobe J."/>
            <person name="Postlethwait J.H."/>
            <person name="Berthelot C."/>
            <person name="Roest Crollius H."/>
            <person name="Guiguen Y."/>
        </authorList>
    </citation>
    <scope>NUCLEOTIDE SEQUENCE</scope>
    <source>
        <strain evidence="2">NC1722</strain>
    </source>
</reference>
<protein>
    <submittedName>
        <fullName evidence="2">Uncharacterized protein</fullName>
    </submittedName>
</protein>
<feature type="region of interest" description="Disordered" evidence="1">
    <location>
        <begin position="43"/>
        <end position="71"/>
    </location>
</feature>